<dbReference type="AlphaFoldDB" id="A0AA36FXV4"/>
<gene>
    <name evidence="2" type="ORF">MSPICULIGERA_LOCUS10521</name>
</gene>
<keyword evidence="1" id="KW-0732">Signal</keyword>
<evidence type="ECO:0000256" key="1">
    <source>
        <dbReference type="SAM" id="SignalP"/>
    </source>
</evidence>
<evidence type="ECO:0000313" key="2">
    <source>
        <dbReference type="EMBL" id="CAJ0572128.1"/>
    </source>
</evidence>
<evidence type="ECO:0000313" key="3">
    <source>
        <dbReference type="Proteomes" id="UP001177023"/>
    </source>
</evidence>
<protein>
    <submittedName>
        <fullName evidence="2">Uncharacterized protein</fullName>
    </submittedName>
</protein>
<feature type="chain" id="PRO_5041464980" evidence="1">
    <location>
        <begin position="23"/>
        <end position="167"/>
    </location>
</feature>
<reference evidence="2" key="1">
    <citation type="submission" date="2023-06" db="EMBL/GenBank/DDBJ databases">
        <authorList>
            <person name="Delattre M."/>
        </authorList>
    </citation>
    <scope>NUCLEOTIDE SEQUENCE</scope>
    <source>
        <strain evidence="2">AF72</strain>
    </source>
</reference>
<sequence length="167" mass="18723">MAARYLLSTVLLGLATVGYCRIESNSPKAAGIYEGRKLYTQPAMNANFSGLFDEAAANRVGYKVNPAFSCRDKTIENIITTALRSYVHDMDSITRYALDQLRANRPLGTWLVHAQVISTSRQGPDWQTSTNGRVFQGTDFDSCFYHDQQTYILVLRLYVPKGNEQIA</sequence>
<organism evidence="2 3">
    <name type="scientific">Mesorhabditis spiculigera</name>
    <dbReference type="NCBI Taxonomy" id="96644"/>
    <lineage>
        <taxon>Eukaryota</taxon>
        <taxon>Metazoa</taxon>
        <taxon>Ecdysozoa</taxon>
        <taxon>Nematoda</taxon>
        <taxon>Chromadorea</taxon>
        <taxon>Rhabditida</taxon>
        <taxon>Rhabditina</taxon>
        <taxon>Rhabditomorpha</taxon>
        <taxon>Rhabditoidea</taxon>
        <taxon>Rhabditidae</taxon>
        <taxon>Mesorhabditinae</taxon>
        <taxon>Mesorhabditis</taxon>
    </lineage>
</organism>
<dbReference type="Proteomes" id="UP001177023">
    <property type="component" value="Unassembled WGS sequence"/>
</dbReference>
<keyword evidence="3" id="KW-1185">Reference proteome</keyword>
<feature type="signal peptide" evidence="1">
    <location>
        <begin position="1"/>
        <end position="22"/>
    </location>
</feature>
<accession>A0AA36FXV4</accession>
<comment type="caution">
    <text evidence="2">The sequence shown here is derived from an EMBL/GenBank/DDBJ whole genome shotgun (WGS) entry which is preliminary data.</text>
</comment>
<dbReference type="EMBL" id="CATQJA010002591">
    <property type="protein sequence ID" value="CAJ0572128.1"/>
    <property type="molecule type" value="Genomic_DNA"/>
</dbReference>
<proteinExistence type="predicted"/>
<feature type="non-terminal residue" evidence="2">
    <location>
        <position position="1"/>
    </location>
</feature>
<name>A0AA36FXV4_9BILA</name>